<dbReference type="AlphaFoldDB" id="A0A0P1E8K0"/>
<accession>A0A0P1E8K0</accession>
<name>A0A0P1E8K0_9RHOB</name>
<gene>
    <name evidence="2" type="ORF">RUM4293_04340</name>
</gene>
<evidence type="ECO:0000256" key="1">
    <source>
        <dbReference type="SAM" id="Coils"/>
    </source>
</evidence>
<dbReference type="SUPFAM" id="SSF52540">
    <property type="entry name" value="P-loop containing nucleoside triphosphate hydrolases"/>
    <property type="match status" value="1"/>
</dbReference>
<organism evidence="2 3">
    <name type="scientific">Ruegeria atlantica</name>
    <dbReference type="NCBI Taxonomy" id="81569"/>
    <lineage>
        <taxon>Bacteria</taxon>
        <taxon>Pseudomonadati</taxon>
        <taxon>Pseudomonadota</taxon>
        <taxon>Alphaproteobacteria</taxon>
        <taxon>Rhodobacterales</taxon>
        <taxon>Roseobacteraceae</taxon>
        <taxon>Ruegeria</taxon>
    </lineage>
</organism>
<proteinExistence type="predicted"/>
<dbReference type="Proteomes" id="UP000050786">
    <property type="component" value="Unassembled WGS sequence"/>
</dbReference>
<dbReference type="Gene3D" id="3.40.50.300">
    <property type="entry name" value="P-loop containing nucleotide triphosphate hydrolases"/>
    <property type="match status" value="1"/>
</dbReference>
<reference evidence="3" key="1">
    <citation type="submission" date="2015-09" db="EMBL/GenBank/DDBJ databases">
        <authorList>
            <person name="Rodrigo-Torres L."/>
            <person name="Arahal D.R."/>
        </authorList>
    </citation>
    <scope>NUCLEOTIDE SEQUENCE [LARGE SCALE GENOMIC DNA]</scope>
    <source>
        <strain evidence="3">CECT 4293</strain>
    </source>
</reference>
<dbReference type="RefSeq" id="WP_058275346.1">
    <property type="nucleotide sequence ID" value="NZ_CYPS01000067.1"/>
</dbReference>
<keyword evidence="1" id="KW-0175">Coiled coil</keyword>
<protein>
    <submittedName>
        <fullName evidence="2">Uncharacterized protein</fullName>
    </submittedName>
</protein>
<evidence type="ECO:0000313" key="2">
    <source>
        <dbReference type="EMBL" id="CUH45426.1"/>
    </source>
</evidence>
<keyword evidence="3" id="KW-1185">Reference proteome</keyword>
<sequence length="445" mass="51992">MKCILHIGAHKTGTTSIQSALDGYDDGQNFFANLGNPNHSFAFQTLFSDDLFANHWKTLGEDPLEQFRLYDEQLRLALEEDREVIIFSGENISYFDENQYKKMRDRLSQSCSSFEVIFYIREPLQWAASFGQQIVRHGRQESDYRIPSFKERYAKLLSAFSPTEIRFLKYEDKNRFSGDIVLHFFDALGLKLAQNYNHQTRLNAGISMEAVRVLRIVNEELYPINRGEILQRAHWKFVGEVARLFPRNGRIDALNFLNFLKFEDYKFLRECAGIEYAVPEEATSSTHCELKDTDLSGIHEVVNRYIFDAGFPREKPTNLAVSLAYMYAFFIAEELNENGIVISDKTIDLRKNLEEQRDAALEQARQIAEDRNNAAEKANRLTMDINARRSRIAFYIDFLDYWIHMYISKIPFFSSSFRKKFSRGAEKRFRECYIKEASKDRFGST</sequence>
<dbReference type="EMBL" id="CYPS01000067">
    <property type="protein sequence ID" value="CUH45426.1"/>
    <property type="molecule type" value="Genomic_DNA"/>
</dbReference>
<feature type="coiled-coil region" evidence="1">
    <location>
        <begin position="343"/>
        <end position="381"/>
    </location>
</feature>
<evidence type="ECO:0000313" key="3">
    <source>
        <dbReference type="Proteomes" id="UP000050786"/>
    </source>
</evidence>
<dbReference type="InterPro" id="IPR027417">
    <property type="entry name" value="P-loop_NTPase"/>
</dbReference>